<evidence type="ECO:0000313" key="2">
    <source>
        <dbReference type="EMBL" id="GEN33831.1"/>
    </source>
</evidence>
<comment type="caution">
    <text evidence="2">The sequence shown here is derived from an EMBL/GenBank/DDBJ whole genome shotgun (WGS) entry which is preliminary data.</text>
</comment>
<dbReference type="Proteomes" id="UP000321157">
    <property type="component" value="Unassembled WGS sequence"/>
</dbReference>
<keyword evidence="3" id="KW-1185">Reference proteome</keyword>
<dbReference type="EMBL" id="BJXX01000056">
    <property type="protein sequence ID" value="GEN33831.1"/>
    <property type="molecule type" value="Genomic_DNA"/>
</dbReference>
<feature type="region of interest" description="Disordered" evidence="1">
    <location>
        <begin position="1"/>
        <end position="24"/>
    </location>
</feature>
<gene>
    <name evidence="2" type="ORF">ADA01nite_12910</name>
</gene>
<proteinExistence type="predicted"/>
<organism evidence="2 3">
    <name type="scientific">Aneurinibacillus danicus</name>
    <dbReference type="NCBI Taxonomy" id="267746"/>
    <lineage>
        <taxon>Bacteria</taxon>
        <taxon>Bacillati</taxon>
        <taxon>Bacillota</taxon>
        <taxon>Bacilli</taxon>
        <taxon>Bacillales</taxon>
        <taxon>Paenibacillaceae</taxon>
        <taxon>Aneurinibacillus group</taxon>
        <taxon>Aneurinibacillus</taxon>
    </lineage>
</organism>
<evidence type="ECO:0000313" key="3">
    <source>
        <dbReference type="Proteomes" id="UP000321157"/>
    </source>
</evidence>
<reference evidence="2 3" key="1">
    <citation type="submission" date="2019-07" db="EMBL/GenBank/DDBJ databases">
        <title>Whole genome shotgun sequence of Aneurinibacillus danicus NBRC 102444.</title>
        <authorList>
            <person name="Hosoyama A."/>
            <person name="Uohara A."/>
            <person name="Ohji S."/>
            <person name="Ichikawa N."/>
        </authorList>
    </citation>
    <scope>NUCLEOTIDE SEQUENCE [LARGE SCALE GENOMIC DNA]</scope>
    <source>
        <strain evidence="2 3">NBRC 102444</strain>
    </source>
</reference>
<dbReference type="AlphaFoldDB" id="A0A511V6Q8"/>
<protein>
    <submittedName>
        <fullName evidence="2">Uncharacterized protein</fullName>
    </submittedName>
</protein>
<dbReference type="OrthoDB" id="2991267at2"/>
<name>A0A511V6Q8_9BACL</name>
<accession>A0A511V6Q8</accession>
<evidence type="ECO:0000256" key="1">
    <source>
        <dbReference type="SAM" id="MobiDB-lite"/>
    </source>
</evidence>
<sequence>MKDKRNIRPKSAPPPQIKPSRRAKHAEWVRSWRRRIAAAKERGRERRRLYWGKPLRIYDVAFEPPEGGIRIVCVEGVIDEAGAVSYVLERYAAKDIVRVVHTGYINPPPERSATMPDGRPKLEIKLNELW</sequence>
<dbReference type="RefSeq" id="WP_146809146.1">
    <property type="nucleotide sequence ID" value="NZ_BJXX01000056.1"/>
</dbReference>